<reference evidence="15 16" key="1">
    <citation type="submission" date="2019-09" db="EMBL/GenBank/DDBJ databases">
        <title>Bird 10,000 Genomes (B10K) Project - Family phase.</title>
        <authorList>
            <person name="Zhang G."/>
        </authorList>
    </citation>
    <scope>NUCLEOTIDE SEQUENCE [LARGE SCALE GENOMIC DNA]</scope>
    <source>
        <strain evidence="15">B10K-MSB-01</strain>
    </source>
</reference>
<evidence type="ECO:0000256" key="8">
    <source>
        <dbReference type="ARBA" id="ARBA00022786"/>
    </source>
</evidence>
<dbReference type="InterPro" id="IPR013083">
    <property type="entry name" value="Znf_RING/FYVE/PHD"/>
</dbReference>
<feature type="non-terminal residue" evidence="15">
    <location>
        <position position="1"/>
    </location>
</feature>
<evidence type="ECO:0000256" key="13">
    <source>
        <dbReference type="SAM" id="MobiDB-lite"/>
    </source>
</evidence>
<comment type="subcellular location">
    <subcellularLocation>
        <location evidence="2">Nucleus</location>
    </subcellularLocation>
</comment>
<feature type="region of interest" description="Disordered" evidence="13">
    <location>
        <begin position="82"/>
        <end position="112"/>
    </location>
</feature>
<name>A0A7K7W699_9AVES</name>
<dbReference type="PANTHER" id="PTHR45931:SF2">
    <property type="entry name" value="E3 UBIQUITIN-PROTEIN LIGASE RNF6"/>
    <property type="match status" value="1"/>
</dbReference>
<feature type="compositionally biased region" description="Basic and acidic residues" evidence="13">
    <location>
        <begin position="316"/>
        <end position="329"/>
    </location>
</feature>
<comment type="similarity">
    <text evidence="11">Belongs to the RNF12 family.</text>
</comment>
<evidence type="ECO:0000256" key="12">
    <source>
        <dbReference type="PROSITE-ProRule" id="PRU00175"/>
    </source>
</evidence>
<organism evidence="15 16">
    <name type="scientific">Nothocercus julius</name>
    <dbReference type="NCBI Taxonomy" id="2585813"/>
    <lineage>
        <taxon>Eukaryota</taxon>
        <taxon>Metazoa</taxon>
        <taxon>Chordata</taxon>
        <taxon>Craniata</taxon>
        <taxon>Vertebrata</taxon>
        <taxon>Euteleostomi</taxon>
        <taxon>Archelosauria</taxon>
        <taxon>Archosauria</taxon>
        <taxon>Dinosauria</taxon>
        <taxon>Saurischia</taxon>
        <taxon>Theropoda</taxon>
        <taxon>Coelurosauria</taxon>
        <taxon>Aves</taxon>
        <taxon>Palaeognathae</taxon>
        <taxon>Tinamiformes</taxon>
        <taxon>Tinamidae</taxon>
        <taxon>Nothocercus</taxon>
    </lineage>
</organism>
<dbReference type="Gene3D" id="3.30.40.10">
    <property type="entry name" value="Zinc/RING finger domain, C3HC4 (zinc finger)"/>
    <property type="match status" value="1"/>
</dbReference>
<dbReference type="InterPro" id="IPR051834">
    <property type="entry name" value="RING_finger_E3_ligase"/>
</dbReference>
<dbReference type="GO" id="GO:0045893">
    <property type="term" value="P:positive regulation of DNA-templated transcription"/>
    <property type="evidence" value="ECO:0007669"/>
    <property type="project" value="TreeGrafter"/>
</dbReference>
<dbReference type="GO" id="GO:0061630">
    <property type="term" value="F:ubiquitin protein ligase activity"/>
    <property type="evidence" value="ECO:0007669"/>
    <property type="project" value="UniProtKB-EC"/>
</dbReference>
<feature type="region of interest" description="Disordered" evidence="13">
    <location>
        <begin position="493"/>
        <end position="564"/>
    </location>
</feature>
<dbReference type="GO" id="GO:0006511">
    <property type="term" value="P:ubiquitin-dependent protein catabolic process"/>
    <property type="evidence" value="ECO:0007669"/>
    <property type="project" value="TreeGrafter"/>
</dbReference>
<dbReference type="PROSITE" id="PS50089">
    <property type="entry name" value="ZF_RING_2"/>
    <property type="match status" value="1"/>
</dbReference>
<feature type="compositionally biased region" description="Polar residues" evidence="13">
    <location>
        <begin position="10"/>
        <end position="21"/>
    </location>
</feature>
<feature type="compositionally biased region" description="Basic and acidic residues" evidence="13">
    <location>
        <begin position="22"/>
        <end position="38"/>
    </location>
</feature>
<feature type="compositionally biased region" description="Low complexity" evidence="13">
    <location>
        <begin position="330"/>
        <end position="356"/>
    </location>
</feature>
<sequence length="679" mass="75307">MDRSRHRAGTGNSNEPTSSREQSYREDERQRQLERLGREEAYYQFINELNEEDYRLMRDRNLLGTPGEITAEELQQRLEGAKERLASQTDPESRDSEGRTGDSDVLGESSNGDSLLEWLNTFRRTGNATRSGQSGNQTWRAVSRTNPNSGEFRFSLEININHEHNNFETAGEEYVGIDSSRMYLERRHQRAVSPVTTRTRSRTSREANSDTSSTARTRSLRSSAAQGSEAASAPVSGRLRSRTRELSGLRRATSAHSSSPAPGEQGEMPERGTSAGLPRGRARANVGASTSQRLEILRLRSTLSSRSRSPLQRQADAARPEERGQRQERSGQASGRSRRQAAQLAAQPAQEPARASTQAPPPAGPAPAVGGAPEEEESSRPVAAVRRHPTITLDLQVRRIRPGENRDRDSIASRTRSRVGMAENTVTFESDSGGFRRTISRSERAGIRTYVSTIRIPLRRISETGLGEPSSVALRSILRQIMTGFGELSSLMETESNSEMQRGGHRLPDVHSEQHNSNSANDRRDPSEVSSRNGRAVVGSSETSGQSDETQQYGRGNDGQDSRQAQDANNLVENGTLPILRLAHFFLLNEDDDDERLRGLTKEQIDNLSTRNYGDVNAENEISKTCSVCINEYITGNKLRQLPCMHEFHIHCIDRWLSENSTCPICRQPVLGSNATDNG</sequence>
<feature type="domain" description="RING-type" evidence="14">
    <location>
        <begin position="626"/>
        <end position="667"/>
    </location>
</feature>
<dbReference type="Pfam" id="PF25914">
    <property type="entry name" value="RNF6_N"/>
    <property type="match status" value="1"/>
</dbReference>
<evidence type="ECO:0000256" key="10">
    <source>
        <dbReference type="ARBA" id="ARBA00023242"/>
    </source>
</evidence>
<evidence type="ECO:0000256" key="5">
    <source>
        <dbReference type="ARBA" id="ARBA00022679"/>
    </source>
</evidence>
<dbReference type="GO" id="GO:0008270">
    <property type="term" value="F:zinc ion binding"/>
    <property type="evidence" value="ECO:0007669"/>
    <property type="project" value="UniProtKB-KW"/>
</dbReference>
<feature type="compositionally biased region" description="Basic and acidic residues" evidence="13">
    <location>
        <begin position="82"/>
        <end position="102"/>
    </location>
</feature>
<comment type="caution">
    <text evidence="15">The sequence shown here is derived from an EMBL/GenBank/DDBJ whole genome shotgun (WGS) entry which is preliminary data.</text>
</comment>
<dbReference type="PANTHER" id="PTHR45931">
    <property type="entry name" value="SI:CH211-59O9.10"/>
    <property type="match status" value="1"/>
</dbReference>
<feature type="compositionally biased region" description="Low complexity" evidence="13">
    <location>
        <begin position="209"/>
        <end position="233"/>
    </location>
</feature>
<evidence type="ECO:0000256" key="6">
    <source>
        <dbReference type="ARBA" id="ARBA00022723"/>
    </source>
</evidence>
<dbReference type="GO" id="GO:0016874">
    <property type="term" value="F:ligase activity"/>
    <property type="evidence" value="ECO:0007669"/>
    <property type="project" value="UniProtKB-KW"/>
</dbReference>
<accession>A0A7K7W699</accession>
<keyword evidence="6" id="KW-0479">Metal-binding</keyword>
<keyword evidence="16" id="KW-1185">Reference proteome</keyword>
<dbReference type="GO" id="GO:0016567">
    <property type="term" value="P:protein ubiquitination"/>
    <property type="evidence" value="ECO:0007669"/>
    <property type="project" value="TreeGrafter"/>
</dbReference>
<evidence type="ECO:0000256" key="3">
    <source>
        <dbReference type="ARBA" id="ARBA00004906"/>
    </source>
</evidence>
<dbReference type="SUPFAM" id="SSF57850">
    <property type="entry name" value="RING/U-box"/>
    <property type="match status" value="1"/>
</dbReference>
<evidence type="ECO:0000313" key="15">
    <source>
        <dbReference type="EMBL" id="NXA49265.1"/>
    </source>
</evidence>
<comment type="catalytic activity">
    <reaction evidence="1">
        <text>S-ubiquitinyl-[E2 ubiquitin-conjugating enzyme]-L-cysteine + [acceptor protein]-L-lysine = [E2 ubiquitin-conjugating enzyme]-L-cysteine + N(6)-ubiquitinyl-[acceptor protein]-L-lysine.</text>
        <dbReference type="EC" id="2.3.2.27"/>
    </reaction>
</comment>
<evidence type="ECO:0000259" key="14">
    <source>
        <dbReference type="PROSITE" id="PS50089"/>
    </source>
</evidence>
<dbReference type="GO" id="GO:0005634">
    <property type="term" value="C:nucleus"/>
    <property type="evidence" value="ECO:0007669"/>
    <property type="project" value="UniProtKB-SubCell"/>
</dbReference>
<feature type="compositionally biased region" description="Low complexity" evidence="13">
    <location>
        <begin position="299"/>
        <end position="311"/>
    </location>
</feature>
<proteinExistence type="inferred from homology"/>
<dbReference type="AlphaFoldDB" id="A0A7K7W699"/>
<dbReference type="SMART" id="SM00184">
    <property type="entry name" value="RING"/>
    <property type="match status" value="1"/>
</dbReference>
<feature type="region of interest" description="Disordered" evidence="13">
    <location>
        <begin position="1"/>
        <end position="38"/>
    </location>
</feature>
<dbReference type="Proteomes" id="UP000531559">
    <property type="component" value="Unassembled WGS sequence"/>
</dbReference>
<evidence type="ECO:0000313" key="16">
    <source>
        <dbReference type="Proteomes" id="UP000531559"/>
    </source>
</evidence>
<dbReference type="InterPro" id="IPR001841">
    <property type="entry name" value="Znf_RING"/>
</dbReference>
<feature type="non-terminal residue" evidence="15">
    <location>
        <position position="679"/>
    </location>
</feature>
<evidence type="ECO:0000256" key="9">
    <source>
        <dbReference type="ARBA" id="ARBA00022833"/>
    </source>
</evidence>
<dbReference type="EC" id="2.3.2.27" evidence="4"/>
<evidence type="ECO:0000256" key="4">
    <source>
        <dbReference type="ARBA" id="ARBA00012483"/>
    </source>
</evidence>
<dbReference type="OrthoDB" id="8062037at2759"/>
<evidence type="ECO:0000256" key="1">
    <source>
        <dbReference type="ARBA" id="ARBA00000900"/>
    </source>
</evidence>
<protein>
    <recommendedName>
        <fullName evidence="4">RING-type E3 ubiquitin transferase</fullName>
        <ecNumber evidence="4">2.3.2.27</ecNumber>
    </recommendedName>
</protein>
<keyword evidence="10" id="KW-0539">Nucleus</keyword>
<keyword evidence="7 12" id="KW-0863">Zinc-finger</keyword>
<comment type="pathway">
    <text evidence="3">Protein modification; protein ubiquitination.</text>
</comment>
<keyword evidence="8" id="KW-0833">Ubl conjugation pathway</keyword>
<dbReference type="CDD" id="cd16673">
    <property type="entry name" value="RING-H2_RNF6"/>
    <property type="match status" value="1"/>
</dbReference>
<feature type="compositionally biased region" description="Polar residues" evidence="13">
    <location>
        <begin position="540"/>
        <end position="554"/>
    </location>
</feature>
<dbReference type="EMBL" id="VZSV01000057">
    <property type="protein sequence ID" value="NXA49265.1"/>
    <property type="molecule type" value="Genomic_DNA"/>
</dbReference>
<dbReference type="InterPro" id="IPR058896">
    <property type="entry name" value="RNF6/12_N"/>
</dbReference>
<dbReference type="FunFam" id="3.30.40.10:FF:000054">
    <property type="entry name" value="E3 ubiquitin-protein ligase RLIM isoform X1"/>
    <property type="match status" value="1"/>
</dbReference>
<dbReference type="Pfam" id="PF13639">
    <property type="entry name" value="zf-RING_2"/>
    <property type="match status" value="1"/>
</dbReference>
<evidence type="ECO:0000256" key="2">
    <source>
        <dbReference type="ARBA" id="ARBA00004123"/>
    </source>
</evidence>
<gene>
    <name evidence="15" type="primary">Rnf6</name>
    <name evidence="15" type="ORF">NOTJUL_R02072</name>
</gene>
<keyword evidence="5" id="KW-0808">Transferase</keyword>
<feature type="region of interest" description="Disordered" evidence="13">
    <location>
        <begin position="186"/>
        <end position="390"/>
    </location>
</feature>
<evidence type="ECO:0000256" key="7">
    <source>
        <dbReference type="ARBA" id="ARBA00022771"/>
    </source>
</evidence>
<evidence type="ECO:0000256" key="11">
    <source>
        <dbReference type="ARBA" id="ARBA00038418"/>
    </source>
</evidence>
<keyword evidence="9" id="KW-0862">Zinc</keyword>
<keyword evidence="15" id="KW-0436">Ligase</keyword>
<feature type="region of interest" description="Disordered" evidence="13">
    <location>
        <begin position="126"/>
        <end position="148"/>
    </location>
</feature>